<protein>
    <recommendedName>
        <fullName evidence="1">FAD-binding domain-containing protein</fullName>
    </recommendedName>
</protein>
<dbReference type="Gene3D" id="3.50.50.60">
    <property type="entry name" value="FAD/NAD(P)-binding domain"/>
    <property type="match status" value="1"/>
</dbReference>
<dbReference type="InterPro" id="IPR002938">
    <property type="entry name" value="FAD-bd"/>
</dbReference>
<keyword evidence="3" id="KW-1185">Reference proteome</keyword>
<dbReference type="InterPro" id="IPR036188">
    <property type="entry name" value="FAD/NAD-bd_sf"/>
</dbReference>
<dbReference type="Pfam" id="PF01494">
    <property type="entry name" value="FAD_binding_3"/>
    <property type="match status" value="1"/>
</dbReference>
<evidence type="ECO:0000313" key="3">
    <source>
        <dbReference type="Proteomes" id="UP000530660"/>
    </source>
</evidence>
<reference evidence="2 3" key="1">
    <citation type="journal article" date="2020" name="J. Phycol.">
        <title>Comparative genome analysis reveals Cyanidiococcus gen. nov., a new extremophilic red algal genus sister to Cyanidioschyzon (Cyanidioschyzonaceae, Rhodophyta).</title>
        <authorList>
            <person name="Liu S.-L."/>
            <person name="Chiang Y.-R."/>
            <person name="Yoon H.S."/>
            <person name="Fu H.-Y."/>
        </authorList>
    </citation>
    <scope>NUCLEOTIDE SEQUENCE [LARGE SCALE GENOMIC DNA]</scope>
    <source>
        <strain evidence="2 3">THAL066</strain>
    </source>
</reference>
<dbReference type="Gene3D" id="3.30.9.10">
    <property type="entry name" value="D-Amino Acid Oxidase, subunit A, domain 2"/>
    <property type="match status" value="1"/>
</dbReference>
<comment type="caution">
    <text evidence="2">The sequence shown here is derived from an EMBL/GenBank/DDBJ whole genome shotgun (WGS) entry which is preliminary data.</text>
</comment>
<feature type="domain" description="FAD-binding" evidence="1">
    <location>
        <begin position="5"/>
        <end position="110"/>
    </location>
</feature>
<accession>A0A7J7IF43</accession>
<evidence type="ECO:0000259" key="1">
    <source>
        <dbReference type="Pfam" id="PF01494"/>
    </source>
</evidence>
<gene>
    <name evidence="2" type="ORF">F1559_000103</name>
</gene>
<dbReference type="EMBL" id="VWRR01000016">
    <property type="protein sequence ID" value="KAF6000961.1"/>
    <property type="molecule type" value="Genomic_DNA"/>
</dbReference>
<dbReference type="Proteomes" id="UP000530660">
    <property type="component" value="Unassembled WGS sequence"/>
</dbReference>
<sequence length="113" mass="12683">MGYGIRQTDDRHILQKTATQVGAALRVTTKVISLRVVEDGISGWLVGFKTAETTLYRCDYLVAGDVARSSARQELCIEREELDVLSHYISVMVEADIRPVIHADALHLYHLQD</sequence>
<name>A0A7J7IF43_9RHOD</name>
<evidence type="ECO:0000313" key="2">
    <source>
        <dbReference type="EMBL" id="KAF6000961.1"/>
    </source>
</evidence>
<dbReference type="GO" id="GO:0071949">
    <property type="term" value="F:FAD binding"/>
    <property type="evidence" value="ECO:0007669"/>
    <property type="project" value="InterPro"/>
</dbReference>
<organism evidence="2 3">
    <name type="scientific">Cyanidiococcus yangmingshanensis</name>
    <dbReference type="NCBI Taxonomy" id="2690220"/>
    <lineage>
        <taxon>Eukaryota</taxon>
        <taxon>Rhodophyta</taxon>
        <taxon>Bangiophyceae</taxon>
        <taxon>Cyanidiales</taxon>
        <taxon>Cyanidiaceae</taxon>
        <taxon>Cyanidiococcus</taxon>
    </lineage>
</organism>
<dbReference type="AlphaFoldDB" id="A0A7J7IF43"/>
<dbReference type="SUPFAM" id="SSF51905">
    <property type="entry name" value="FAD/NAD(P)-binding domain"/>
    <property type="match status" value="1"/>
</dbReference>
<proteinExistence type="predicted"/>